<proteinExistence type="inferred from homology"/>
<dbReference type="STRING" id="198312.SAMN02745193_01563"/>
<dbReference type="RefSeq" id="WP_072674099.1">
    <property type="nucleotide sequence ID" value="NZ_MUYH01000006.1"/>
</dbReference>
<comment type="similarity">
    <text evidence="6">Belongs to the exbB/tolQ family.</text>
</comment>
<evidence type="ECO:0000313" key="9">
    <source>
        <dbReference type="EMBL" id="SHN57043.1"/>
    </source>
</evidence>
<dbReference type="EMBL" id="FRDF01000008">
    <property type="protein sequence ID" value="SHN57043.1"/>
    <property type="molecule type" value="Genomic_DNA"/>
</dbReference>
<evidence type="ECO:0000259" key="8">
    <source>
        <dbReference type="Pfam" id="PF01618"/>
    </source>
</evidence>
<dbReference type="PANTHER" id="PTHR30433:SF2">
    <property type="entry name" value="MOTILITY PROTEIN A"/>
    <property type="match status" value="1"/>
</dbReference>
<dbReference type="GO" id="GO:0015031">
    <property type="term" value="P:protein transport"/>
    <property type="evidence" value="ECO:0007669"/>
    <property type="project" value="UniProtKB-KW"/>
</dbReference>
<evidence type="ECO:0000256" key="4">
    <source>
        <dbReference type="ARBA" id="ARBA00022989"/>
    </source>
</evidence>
<feature type="transmembrane region" description="Helical" evidence="7">
    <location>
        <begin position="152"/>
        <end position="181"/>
    </location>
</feature>
<dbReference type="Proteomes" id="UP000184391">
    <property type="component" value="Unassembled WGS sequence"/>
</dbReference>
<dbReference type="AlphaFoldDB" id="A0A1M7SEY4"/>
<accession>A0A1M7SEY4</accession>
<keyword evidence="2" id="KW-1003">Cell membrane</keyword>
<reference evidence="10" key="1">
    <citation type="submission" date="2016-12" db="EMBL/GenBank/DDBJ databases">
        <authorList>
            <person name="Varghese N."/>
            <person name="Submissions S."/>
        </authorList>
    </citation>
    <scope>NUCLEOTIDE SEQUENCE [LARGE SCALE GENOMIC DNA]</scope>
    <source>
        <strain evidence="10">DSM 11032</strain>
    </source>
</reference>
<keyword evidence="5 7" id="KW-0472">Membrane</keyword>
<dbReference type="Pfam" id="PF01618">
    <property type="entry name" value="MotA_ExbB"/>
    <property type="match status" value="1"/>
</dbReference>
<feature type="domain" description="MotA/TolQ/ExbB proton channel" evidence="8">
    <location>
        <begin position="96"/>
        <end position="196"/>
    </location>
</feature>
<organism evidence="9 10">
    <name type="scientific">Erythrobacter sanguineus</name>
    <dbReference type="NCBI Taxonomy" id="198312"/>
    <lineage>
        <taxon>Bacteria</taxon>
        <taxon>Pseudomonadati</taxon>
        <taxon>Pseudomonadota</taxon>
        <taxon>Alphaproteobacteria</taxon>
        <taxon>Sphingomonadales</taxon>
        <taxon>Erythrobacteraceae</taxon>
        <taxon>Erythrobacter/Porphyrobacter group</taxon>
        <taxon>Erythrobacter</taxon>
    </lineage>
</organism>
<dbReference type="GO" id="GO:0006935">
    <property type="term" value="P:chemotaxis"/>
    <property type="evidence" value="ECO:0007669"/>
    <property type="project" value="InterPro"/>
</dbReference>
<evidence type="ECO:0000256" key="3">
    <source>
        <dbReference type="ARBA" id="ARBA00022692"/>
    </source>
</evidence>
<feature type="transmembrane region" description="Helical" evidence="7">
    <location>
        <begin position="12"/>
        <end position="31"/>
    </location>
</feature>
<evidence type="ECO:0000256" key="5">
    <source>
        <dbReference type="ARBA" id="ARBA00023136"/>
    </source>
</evidence>
<gene>
    <name evidence="9" type="ORF">SAMN02745193_01563</name>
</gene>
<evidence type="ECO:0000256" key="1">
    <source>
        <dbReference type="ARBA" id="ARBA00004651"/>
    </source>
</evidence>
<dbReference type="GO" id="GO:0005886">
    <property type="term" value="C:plasma membrane"/>
    <property type="evidence" value="ECO:0007669"/>
    <property type="project" value="UniProtKB-SubCell"/>
</dbReference>
<dbReference type="GO" id="GO:0071978">
    <property type="term" value="P:bacterial-type flagellum-dependent swarming motility"/>
    <property type="evidence" value="ECO:0007669"/>
    <property type="project" value="InterPro"/>
</dbReference>
<evidence type="ECO:0000313" key="10">
    <source>
        <dbReference type="Proteomes" id="UP000184391"/>
    </source>
</evidence>
<dbReference type="InterPro" id="IPR047055">
    <property type="entry name" value="MotA-like"/>
</dbReference>
<sequence length="224" mass="23877">MPDNVSSLIDPGAFMIVVAGTVLACAARCGWRDFGAALREAGGLMGSGFDEDANRKALARAVSAIRRDGSHRANPMLPPDRALGLMVETYLRHGSLESLDRSRRAERALDEARRVTAAQVFAWAGELAPIFGLIGTLYAFTQLAPASGEHAIAATMAAIATSVLSTLYGALLAHLACYPLASAIERRGLAREQQREALARWFAEQIAAPALPPRDNRAQLRGVA</sequence>
<keyword evidence="10" id="KW-1185">Reference proteome</keyword>
<evidence type="ECO:0000256" key="7">
    <source>
        <dbReference type="SAM" id="Phobius"/>
    </source>
</evidence>
<protein>
    <submittedName>
        <fullName evidence="9">Chemotaxis protein MotA</fullName>
    </submittedName>
</protein>
<comment type="subcellular location">
    <subcellularLocation>
        <location evidence="1">Cell membrane</location>
        <topology evidence="1">Multi-pass membrane protein</topology>
    </subcellularLocation>
    <subcellularLocation>
        <location evidence="6">Membrane</location>
        <topology evidence="6">Multi-pass membrane protein</topology>
    </subcellularLocation>
</comment>
<feature type="transmembrane region" description="Helical" evidence="7">
    <location>
        <begin position="120"/>
        <end position="140"/>
    </location>
</feature>
<keyword evidence="3 7" id="KW-0812">Transmembrane</keyword>
<evidence type="ECO:0000256" key="6">
    <source>
        <dbReference type="RuleBase" id="RU004057"/>
    </source>
</evidence>
<keyword evidence="4 7" id="KW-1133">Transmembrane helix</keyword>
<dbReference type="OrthoDB" id="9806929at2"/>
<keyword evidence="6" id="KW-0653">Protein transport</keyword>
<keyword evidence="6" id="KW-0813">Transport</keyword>
<name>A0A1M7SEY4_9SPHN</name>
<dbReference type="InterPro" id="IPR002898">
    <property type="entry name" value="MotA_ExbB_proton_chnl"/>
</dbReference>
<dbReference type="PANTHER" id="PTHR30433">
    <property type="entry name" value="CHEMOTAXIS PROTEIN MOTA"/>
    <property type="match status" value="1"/>
</dbReference>
<evidence type="ECO:0000256" key="2">
    <source>
        <dbReference type="ARBA" id="ARBA00022475"/>
    </source>
</evidence>